<evidence type="ECO:0000256" key="2">
    <source>
        <dbReference type="ARBA" id="ARBA00022475"/>
    </source>
</evidence>
<protein>
    <recommendedName>
        <fullName evidence="10">Copper acquisition factor BIM1-like domain-containing protein</fullName>
    </recommendedName>
</protein>
<keyword evidence="2" id="KW-1003">Cell membrane</keyword>
<dbReference type="EMBL" id="JANIEX010000190">
    <property type="protein sequence ID" value="KAJ3571348.1"/>
    <property type="molecule type" value="Genomic_DNA"/>
</dbReference>
<evidence type="ECO:0000256" key="7">
    <source>
        <dbReference type="ARBA" id="ARBA00023288"/>
    </source>
</evidence>
<evidence type="ECO:0000256" key="4">
    <source>
        <dbReference type="ARBA" id="ARBA00022729"/>
    </source>
</evidence>
<accession>A0AAD5VWJ3</accession>
<keyword evidence="12" id="KW-1185">Reference proteome</keyword>
<feature type="compositionally biased region" description="Low complexity" evidence="8">
    <location>
        <begin position="166"/>
        <end position="186"/>
    </location>
</feature>
<comment type="caution">
    <text evidence="11">The sequence shown here is derived from an EMBL/GenBank/DDBJ whole genome shotgun (WGS) entry which is preliminary data.</text>
</comment>
<name>A0AAD5VWJ3_9AGAR</name>
<dbReference type="Pfam" id="PF20238">
    <property type="entry name" value="BIM1-like_dom"/>
    <property type="match status" value="1"/>
</dbReference>
<evidence type="ECO:0000256" key="1">
    <source>
        <dbReference type="ARBA" id="ARBA00004609"/>
    </source>
</evidence>
<evidence type="ECO:0000256" key="6">
    <source>
        <dbReference type="ARBA" id="ARBA00023180"/>
    </source>
</evidence>
<comment type="subcellular location">
    <subcellularLocation>
        <location evidence="1">Cell membrane</location>
        <topology evidence="1">Lipid-anchor</topology>
        <topology evidence="1">GPI-anchor</topology>
    </subcellularLocation>
</comment>
<sequence>MHRSILSTLALFAGACTAHFHLNYPEPRGVFVGDKEPSFCGGYTEVTTNRSTFPLSGGFFRIQQAHPNWSAAVLISTEQDPNSFDAFNGTNGQQFARYWAKADFPGQFCIPLDLSNTNITGVRDGANVTIQIAVTGGDGNLYQCADLTLAENFTFTQALNDTCTNTTASTTSTAGSTSPTSGSGASRVTSLQLSGYVVLLSALGAAMML</sequence>
<evidence type="ECO:0000313" key="11">
    <source>
        <dbReference type="EMBL" id="KAJ3571348.1"/>
    </source>
</evidence>
<evidence type="ECO:0000256" key="8">
    <source>
        <dbReference type="SAM" id="MobiDB-lite"/>
    </source>
</evidence>
<dbReference type="PROSITE" id="PS51257">
    <property type="entry name" value="PROKAR_LIPOPROTEIN"/>
    <property type="match status" value="1"/>
</dbReference>
<dbReference type="Proteomes" id="UP001213000">
    <property type="component" value="Unassembled WGS sequence"/>
</dbReference>
<keyword evidence="3" id="KW-0336">GPI-anchor</keyword>
<organism evidence="11 12">
    <name type="scientific">Leucocoprinus birnbaumii</name>
    <dbReference type="NCBI Taxonomy" id="56174"/>
    <lineage>
        <taxon>Eukaryota</taxon>
        <taxon>Fungi</taxon>
        <taxon>Dikarya</taxon>
        <taxon>Basidiomycota</taxon>
        <taxon>Agaricomycotina</taxon>
        <taxon>Agaricomycetes</taxon>
        <taxon>Agaricomycetidae</taxon>
        <taxon>Agaricales</taxon>
        <taxon>Agaricineae</taxon>
        <taxon>Agaricaceae</taxon>
        <taxon>Leucocoprinus</taxon>
    </lineage>
</organism>
<keyword evidence="5" id="KW-0472">Membrane</keyword>
<dbReference type="InterPro" id="IPR046530">
    <property type="entry name" value="BIM1-like_dom"/>
</dbReference>
<feature type="chain" id="PRO_5042254091" description="Copper acquisition factor BIM1-like domain-containing protein" evidence="9">
    <location>
        <begin position="19"/>
        <end position="209"/>
    </location>
</feature>
<keyword evidence="7" id="KW-0449">Lipoprotein</keyword>
<dbReference type="AlphaFoldDB" id="A0AAD5VWJ3"/>
<feature type="signal peptide" evidence="9">
    <location>
        <begin position="1"/>
        <end position="18"/>
    </location>
</feature>
<keyword evidence="4 9" id="KW-0732">Signal</keyword>
<evidence type="ECO:0000256" key="5">
    <source>
        <dbReference type="ARBA" id="ARBA00023136"/>
    </source>
</evidence>
<reference evidence="11" key="1">
    <citation type="submission" date="2022-07" db="EMBL/GenBank/DDBJ databases">
        <title>Genome Sequence of Leucocoprinus birnbaumii.</title>
        <authorList>
            <person name="Buettner E."/>
        </authorList>
    </citation>
    <scope>NUCLEOTIDE SEQUENCE</scope>
    <source>
        <strain evidence="11">VT141</strain>
    </source>
</reference>
<dbReference type="InterPro" id="IPR046936">
    <property type="entry name" value="BIM1-like"/>
</dbReference>
<evidence type="ECO:0000313" key="12">
    <source>
        <dbReference type="Proteomes" id="UP001213000"/>
    </source>
</evidence>
<evidence type="ECO:0000256" key="3">
    <source>
        <dbReference type="ARBA" id="ARBA00022622"/>
    </source>
</evidence>
<keyword evidence="6" id="KW-0325">Glycoprotein</keyword>
<dbReference type="PANTHER" id="PTHR34992">
    <property type="entry name" value="HYPHAL ANASTAMOSIS-7 PROTEIN"/>
    <property type="match status" value="1"/>
</dbReference>
<feature type="domain" description="Copper acquisition factor BIM1-like" evidence="10">
    <location>
        <begin position="18"/>
        <end position="167"/>
    </location>
</feature>
<dbReference type="GO" id="GO:0098552">
    <property type="term" value="C:side of membrane"/>
    <property type="evidence" value="ECO:0007669"/>
    <property type="project" value="UniProtKB-KW"/>
</dbReference>
<dbReference type="CDD" id="cd21176">
    <property type="entry name" value="LPMO_auxiliary-like"/>
    <property type="match status" value="1"/>
</dbReference>
<gene>
    <name evidence="11" type="ORF">NP233_g3817</name>
</gene>
<proteinExistence type="predicted"/>
<feature type="region of interest" description="Disordered" evidence="8">
    <location>
        <begin position="166"/>
        <end position="187"/>
    </location>
</feature>
<dbReference type="GO" id="GO:0005886">
    <property type="term" value="C:plasma membrane"/>
    <property type="evidence" value="ECO:0007669"/>
    <property type="project" value="UniProtKB-SubCell"/>
</dbReference>
<evidence type="ECO:0000259" key="10">
    <source>
        <dbReference type="Pfam" id="PF20238"/>
    </source>
</evidence>
<evidence type="ECO:0000256" key="9">
    <source>
        <dbReference type="SAM" id="SignalP"/>
    </source>
</evidence>